<sequence>MKREGNDAQILEVKFYCSELGGSPCTVVPLAPGEEPSPGKDVEPKEDDLGYCGWEGGRGGPAHLALTEGPTPIRPAIAFNLSCISGGISIGGMLGSNRAPSVIFSSDELPDGAGTMVEPIKGAGARKYWRPVLDVVVGGGGEHSPSGAAKA</sequence>
<evidence type="ECO:0000313" key="1">
    <source>
        <dbReference type="EMBL" id="QRW24619.1"/>
    </source>
</evidence>
<dbReference type="GeneID" id="67033809"/>
<proteinExistence type="predicted"/>
<reference evidence="1" key="1">
    <citation type="submission" date="2020-05" db="EMBL/GenBank/DDBJ databases">
        <title>Evolutionary and genomic comparisons of hybrid uninucleate and nonhybrid Rhizoctonia fungi.</title>
        <authorList>
            <person name="Li C."/>
            <person name="Chen X."/>
        </authorList>
    </citation>
    <scope>NUCLEOTIDE SEQUENCE</scope>
    <source>
        <strain evidence="1">AG-1 IA</strain>
    </source>
</reference>
<name>A0A8H8P341_9AGAM</name>
<evidence type="ECO:0000313" key="2">
    <source>
        <dbReference type="Proteomes" id="UP000650533"/>
    </source>
</evidence>
<dbReference type="AlphaFoldDB" id="A0A8H8P341"/>
<protein>
    <submittedName>
        <fullName evidence="1">Uncharacterized protein</fullName>
    </submittedName>
</protein>
<organism evidence="1 2">
    <name type="scientific">Rhizoctonia solani</name>
    <dbReference type="NCBI Taxonomy" id="456999"/>
    <lineage>
        <taxon>Eukaryota</taxon>
        <taxon>Fungi</taxon>
        <taxon>Dikarya</taxon>
        <taxon>Basidiomycota</taxon>
        <taxon>Agaricomycotina</taxon>
        <taxon>Agaricomycetes</taxon>
        <taxon>Cantharellales</taxon>
        <taxon>Ceratobasidiaceae</taxon>
        <taxon>Rhizoctonia</taxon>
    </lineage>
</organism>
<gene>
    <name evidence="1" type="ORF">RhiXN_11531</name>
</gene>
<dbReference type="KEGG" id="rsx:RhiXN_11531"/>
<dbReference type="RefSeq" id="XP_043184856.1">
    <property type="nucleotide sequence ID" value="XM_043331346.1"/>
</dbReference>
<dbReference type="EMBL" id="CP059669">
    <property type="protein sequence ID" value="QRW24619.1"/>
    <property type="molecule type" value="Genomic_DNA"/>
</dbReference>
<accession>A0A8H8P341</accession>
<dbReference type="Proteomes" id="UP000650533">
    <property type="component" value="Chromosome 12"/>
</dbReference>